<dbReference type="PANTHER" id="PTHR30302">
    <property type="entry name" value="HYDROGENASE 1 MATURATION PROTEASE"/>
    <property type="match status" value="1"/>
</dbReference>
<evidence type="ECO:0000313" key="5">
    <source>
        <dbReference type="EMBL" id="PXV65676.1"/>
    </source>
</evidence>
<comment type="similarity">
    <text evidence="1">Belongs to the peptidase A31 family.</text>
</comment>
<evidence type="ECO:0000256" key="4">
    <source>
        <dbReference type="ARBA" id="ARBA00022801"/>
    </source>
</evidence>
<keyword evidence="3" id="KW-0064">Aspartyl protease</keyword>
<evidence type="ECO:0000256" key="2">
    <source>
        <dbReference type="ARBA" id="ARBA00022670"/>
    </source>
</evidence>
<organism evidence="5 6">
    <name type="scientific">Sinimarinibacterium flocculans</name>
    <dbReference type="NCBI Taxonomy" id="985250"/>
    <lineage>
        <taxon>Bacteria</taxon>
        <taxon>Pseudomonadati</taxon>
        <taxon>Pseudomonadota</taxon>
        <taxon>Gammaproteobacteria</taxon>
        <taxon>Nevskiales</taxon>
        <taxon>Nevskiaceae</taxon>
        <taxon>Sinimarinibacterium</taxon>
    </lineage>
</organism>
<dbReference type="Pfam" id="PF01750">
    <property type="entry name" value="HycI"/>
    <property type="match status" value="1"/>
</dbReference>
<evidence type="ECO:0000256" key="1">
    <source>
        <dbReference type="ARBA" id="ARBA00006814"/>
    </source>
</evidence>
<name>A0A318E8V6_9GAMM</name>
<dbReference type="OrthoDB" id="9808862at2"/>
<keyword evidence="6" id="KW-1185">Reference proteome</keyword>
<evidence type="ECO:0000313" key="6">
    <source>
        <dbReference type="Proteomes" id="UP000248330"/>
    </source>
</evidence>
<dbReference type="Proteomes" id="UP000248330">
    <property type="component" value="Unassembled WGS sequence"/>
</dbReference>
<dbReference type="SUPFAM" id="SSF53163">
    <property type="entry name" value="HybD-like"/>
    <property type="match status" value="1"/>
</dbReference>
<gene>
    <name evidence="5" type="ORF">C8D93_10955</name>
</gene>
<keyword evidence="4" id="KW-0378">Hydrolase</keyword>
<dbReference type="GO" id="GO:0004190">
    <property type="term" value="F:aspartic-type endopeptidase activity"/>
    <property type="evidence" value="ECO:0007669"/>
    <property type="project" value="UniProtKB-KW"/>
</dbReference>
<dbReference type="PANTHER" id="PTHR30302:SF1">
    <property type="entry name" value="HYDROGENASE 2 MATURATION PROTEASE"/>
    <property type="match status" value="1"/>
</dbReference>
<dbReference type="PRINTS" id="PR00446">
    <property type="entry name" value="HYDRGNUPTAKE"/>
</dbReference>
<accession>A0A318E8V6</accession>
<comment type="caution">
    <text evidence="5">The sequence shown here is derived from an EMBL/GenBank/DDBJ whole genome shotgun (WGS) entry which is preliminary data.</text>
</comment>
<dbReference type="EMBL" id="QICN01000009">
    <property type="protein sequence ID" value="PXV65676.1"/>
    <property type="molecule type" value="Genomic_DNA"/>
</dbReference>
<dbReference type="GO" id="GO:0016485">
    <property type="term" value="P:protein processing"/>
    <property type="evidence" value="ECO:0007669"/>
    <property type="project" value="TreeGrafter"/>
</dbReference>
<protein>
    <submittedName>
        <fullName evidence="5">Hydrogenase maturation protease</fullName>
    </submittedName>
</protein>
<sequence length="157" mass="16938">MLTVIGCGNANRSDDGVGVFVAQTLLRRLRDHPREDVRVFDAGTGGMEVMFQARGASRLIVVDAQQPGEAPGAIYRVPGEQLAVDHAPALTLHDFRWDHALAAGRRIFRDDFPGDVTVYLIEAANLDLGLELTPAVRASALRVVELIAADIDTHVTG</sequence>
<evidence type="ECO:0000256" key="3">
    <source>
        <dbReference type="ARBA" id="ARBA00022750"/>
    </source>
</evidence>
<proteinExistence type="inferred from homology"/>
<keyword evidence="2 5" id="KW-0645">Protease</keyword>
<dbReference type="AlphaFoldDB" id="A0A318E8V6"/>
<dbReference type="InterPro" id="IPR023430">
    <property type="entry name" value="Pept_HybD-like_dom_sf"/>
</dbReference>
<dbReference type="RefSeq" id="WP_110266068.1">
    <property type="nucleotide sequence ID" value="NZ_CAWNXA010000009.1"/>
</dbReference>
<dbReference type="InterPro" id="IPR000671">
    <property type="entry name" value="Peptidase_A31"/>
</dbReference>
<dbReference type="NCBIfam" id="TIGR00072">
    <property type="entry name" value="hydrog_prot"/>
    <property type="match status" value="1"/>
</dbReference>
<dbReference type="GO" id="GO:0008047">
    <property type="term" value="F:enzyme activator activity"/>
    <property type="evidence" value="ECO:0007669"/>
    <property type="project" value="InterPro"/>
</dbReference>
<reference evidence="5 6" key="1">
    <citation type="submission" date="2018-04" db="EMBL/GenBank/DDBJ databases">
        <title>Genomic Encyclopedia of Type Strains, Phase IV (KMG-IV): sequencing the most valuable type-strain genomes for metagenomic binning, comparative biology and taxonomic classification.</title>
        <authorList>
            <person name="Goeker M."/>
        </authorList>
    </citation>
    <scope>NUCLEOTIDE SEQUENCE [LARGE SCALE GENOMIC DNA]</scope>
    <source>
        <strain evidence="5 6">DSM 104150</strain>
    </source>
</reference>
<dbReference type="Gene3D" id="3.40.50.1450">
    <property type="entry name" value="HybD-like"/>
    <property type="match status" value="1"/>
</dbReference>